<evidence type="ECO:0000256" key="1">
    <source>
        <dbReference type="SAM" id="SignalP"/>
    </source>
</evidence>
<dbReference type="RefSeq" id="WP_323738364.1">
    <property type="nucleotide sequence ID" value="NZ_CP112932.1"/>
</dbReference>
<feature type="signal peptide" evidence="1">
    <location>
        <begin position="1"/>
        <end position="18"/>
    </location>
</feature>
<feature type="chain" id="PRO_5046095318" evidence="1">
    <location>
        <begin position="19"/>
        <end position="219"/>
    </location>
</feature>
<accession>A0ABZ0UR32</accession>
<reference evidence="2 3" key="1">
    <citation type="submission" date="2022-10" db="EMBL/GenBank/DDBJ databases">
        <title>Host association and intracellularity evolved multiple times independently in the Rickettsiales.</title>
        <authorList>
            <person name="Castelli M."/>
            <person name="Nardi T."/>
            <person name="Gammuto L."/>
            <person name="Bellinzona G."/>
            <person name="Sabaneyeva E."/>
            <person name="Potekhin A."/>
            <person name="Serra V."/>
            <person name="Petroni G."/>
            <person name="Sassera D."/>
        </authorList>
    </citation>
    <scope>NUCLEOTIDE SEQUENCE [LARGE SCALE GENOMIC DNA]</scope>
    <source>
        <strain evidence="2 3">Kr 154-4</strain>
    </source>
</reference>
<dbReference type="Proteomes" id="UP001326613">
    <property type="component" value="Chromosome"/>
</dbReference>
<proteinExistence type="predicted"/>
<keyword evidence="3" id="KW-1185">Reference proteome</keyword>
<organism evidence="2 3">
    <name type="scientific">Candidatus Trichorickettsia mobilis</name>
    <dbReference type="NCBI Taxonomy" id="1346319"/>
    <lineage>
        <taxon>Bacteria</taxon>
        <taxon>Pseudomonadati</taxon>
        <taxon>Pseudomonadota</taxon>
        <taxon>Alphaproteobacteria</taxon>
        <taxon>Rickettsiales</taxon>
        <taxon>Rickettsiaceae</taxon>
        <taxon>Rickettsieae</taxon>
        <taxon>Candidatus Trichorickettsia</taxon>
    </lineage>
</organism>
<sequence>MFKLFIIILLSTINLCYAQELEQPQPLVLNDKSNDYQGDMVVFNEFTTGKKYCKRDTADWDDQCQDAVMYHIYGKNWRKFKNVALEFIKAARRGDSMAIKNLYYTTPPMCFEWITVRLDNSLDSKIDYARDEHQFLYTLEHKYLPIIQNKMRHLFVQYKNFKIPKYLGKPEDLLSHHIKLGKGIIINFKSPSPEFADYNDDHYIPKILILTVIKYPREN</sequence>
<dbReference type="EMBL" id="CP112932">
    <property type="protein sequence ID" value="WPY00276.1"/>
    <property type="molecule type" value="Genomic_DNA"/>
</dbReference>
<evidence type="ECO:0000313" key="2">
    <source>
        <dbReference type="EMBL" id="WPY00276.1"/>
    </source>
</evidence>
<gene>
    <name evidence="2" type="ORF">Trichorick_00148</name>
</gene>
<name>A0ABZ0UR32_9RICK</name>
<evidence type="ECO:0000313" key="3">
    <source>
        <dbReference type="Proteomes" id="UP001326613"/>
    </source>
</evidence>
<keyword evidence="1" id="KW-0732">Signal</keyword>
<protein>
    <submittedName>
        <fullName evidence="2">Uncharacterized protein</fullName>
    </submittedName>
</protein>